<evidence type="ECO:0000313" key="7">
    <source>
        <dbReference type="EMBL" id="CAF1279436.1"/>
    </source>
</evidence>
<evidence type="ECO:0000256" key="2">
    <source>
        <dbReference type="ARBA" id="ARBA00022692"/>
    </source>
</evidence>
<evidence type="ECO:0000313" key="9">
    <source>
        <dbReference type="Proteomes" id="UP000663828"/>
    </source>
</evidence>
<accession>A0A816BET6</accession>
<feature type="domain" description="G-protein coupled receptors family 1 profile" evidence="6">
    <location>
        <begin position="1"/>
        <end position="179"/>
    </location>
</feature>
<sequence length="224" mass="25978">MLCLAVIDQYLATCTRPRWQRWANIKVAHRMTILVSMFWAAHAVLFFIYNRDLSPTNAAICSSFDPVFARYETYGVYLTISNLFPCIAILFGILAYQNARTLTTRANPMIRRELDKQLTVMVLVKISIYMCTFIPFTITSGFLSLITIDDPVVLAQLNLVNTVVLIWDILSYGSSFYIYIIVSKRFRRQAKYVLYDIYMNRFRQNRIYPNQTEIATTANSIPEV</sequence>
<feature type="transmembrane region" description="Helical" evidence="5">
    <location>
        <begin position="118"/>
        <end position="143"/>
    </location>
</feature>
<feature type="transmembrane region" description="Helical" evidence="5">
    <location>
        <begin position="74"/>
        <end position="97"/>
    </location>
</feature>
<dbReference type="Proteomes" id="UP000663852">
    <property type="component" value="Unassembled WGS sequence"/>
</dbReference>
<feature type="transmembrane region" description="Helical" evidence="5">
    <location>
        <begin position="27"/>
        <end position="49"/>
    </location>
</feature>
<proteinExistence type="predicted"/>
<evidence type="ECO:0000256" key="5">
    <source>
        <dbReference type="SAM" id="Phobius"/>
    </source>
</evidence>
<keyword evidence="9" id="KW-1185">Reference proteome</keyword>
<keyword evidence="4 5" id="KW-0472">Membrane</keyword>
<dbReference type="InterPro" id="IPR017452">
    <property type="entry name" value="GPCR_Rhodpsn_7TM"/>
</dbReference>
<dbReference type="Gene3D" id="1.20.1070.10">
    <property type="entry name" value="Rhodopsin 7-helix transmembrane proteins"/>
    <property type="match status" value="1"/>
</dbReference>
<reference evidence="8" key="1">
    <citation type="submission" date="2021-02" db="EMBL/GenBank/DDBJ databases">
        <authorList>
            <person name="Nowell W R."/>
        </authorList>
    </citation>
    <scope>NUCLEOTIDE SEQUENCE</scope>
</reference>
<evidence type="ECO:0000256" key="1">
    <source>
        <dbReference type="ARBA" id="ARBA00004370"/>
    </source>
</evidence>
<dbReference type="OrthoDB" id="9983318at2759"/>
<feature type="transmembrane region" description="Helical" evidence="5">
    <location>
        <begin position="163"/>
        <end position="182"/>
    </location>
</feature>
<dbReference type="EMBL" id="CAJNOJ010000199">
    <property type="protein sequence ID" value="CAF1279436.1"/>
    <property type="molecule type" value="Genomic_DNA"/>
</dbReference>
<gene>
    <name evidence="7" type="ORF">EDS130_LOCUS29467</name>
    <name evidence="8" type="ORF">XAT740_LOCUS48728</name>
</gene>
<evidence type="ECO:0000256" key="4">
    <source>
        <dbReference type="ARBA" id="ARBA00023136"/>
    </source>
</evidence>
<evidence type="ECO:0000313" key="8">
    <source>
        <dbReference type="EMBL" id="CAF1609503.1"/>
    </source>
</evidence>
<protein>
    <recommendedName>
        <fullName evidence="6">G-protein coupled receptors family 1 profile domain-containing protein</fullName>
    </recommendedName>
</protein>
<comment type="subcellular location">
    <subcellularLocation>
        <location evidence="1">Membrane</location>
    </subcellularLocation>
</comment>
<keyword evidence="3 5" id="KW-1133">Transmembrane helix</keyword>
<dbReference type="EMBL" id="CAJNOR010007048">
    <property type="protein sequence ID" value="CAF1609503.1"/>
    <property type="molecule type" value="Genomic_DNA"/>
</dbReference>
<dbReference type="AlphaFoldDB" id="A0A816BET6"/>
<dbReference type="GO" id="GO:0016020">
    <property type="term" value="C:membrane"/>
    <property type="evidence" value="ECO:0007669"/>
    <property type="project" value="UniProtKB-SubCell"/>
</dbReference>
<dbReference type="SUPFAM" id="SSF81321">
    <property type="entry name" value="Family A G protein-coupled receptor-like"/>
    <property type="match status" value="1"/>
</dbReference>
<evidence type="ECO:0000256" key="3">
    <source>
        <dbReference type="ARBA" id="ARBA00022989"/>
    </source>
</evidence>
<name>A0A816BET6_ADIRI</name>
<organism evidence="8 9">
    <name type="scientific">Adineta ricciae</name>
    <name type="common">Rotifer</name>
    <dbReference type="NCBI Taxonomy" id="249248"/>
    <lineage>
        <taxon>Eukaryota</taxon>
        <taxon>Metazoa</taxon>
        <taxon>Spiralia</taxon>
        <taxon>Gnathifera</taxon>
        <taxon>Rotifera</taxon>
        <taxon>Eurotatoria</taxon>
        <taxon>Bdelloidea</taxon>
        <taxon>Adinetida</taxon>
        <taxon>Adinetidae</taxon>
        <taxon>Adineta</taxon>
    </lineage>
</organism>
<comment type="caution">
    <text evidence="8">The sequence shown here is derived from an EMBL/GenBank/DDBJ whole genome shotgun (WGS) entry which is preliminary data.</text>
</comment>
<dbReference type="PROSITE" id="PS50262">
    <property type="entry name" value="G_PROTEIN_RECEP_F1_2"/>
    <property type="match status" value="1"/>
</dbReference>
<dbReference type="Proteomes" id="UP000663828">
    <property type="component" value="Unassembled WGS sequence"/>
</dbReference>
<keyword evidence="2 5" id="KW-0812">Transmembrane</keyword>
<evidence type="ECO:0000259" key="6">
    <source>
        <dbReference type="PROSITE" id="PS50262"/>
    </source>
</evidence>